<name>A0A830FGR0_9EURY</name>
<reference evidence="1 2" key="1">
    <citation type="journal article" date="2019" name="Int. J. Syst. Evol. Microbiol.">
        <title>The Global Catalogue of Microorganisms (GCM) 10K type strain sequencing project: providing services to taxonomists for standard genome sequencing and annotation.</title>
        <authorList>
            <consortium name="The Broad Institute Genomics Platform"/>
            <consortium name="The Broad Institute Genome Sequencing Center for Infectious Disease"/>
            <person name="Wu L."/>
            <person name="Ma J."/>
        </authorList>
    </citation>
    <scope>NUCLEOTIDE SEQUENCE [LARGE SCALE GENOMIC DNA]</scope>
    <source>
        <strain evidence="1 2">JCM 19585</strain>
    </source>
</reference>
<dbReference type="AlphaFoldDB" id="A0A830FGR0"/>
<dbReference type="Proteomes" id="UP000628840">
    <property type="component" value="Unassembled WGS sequence"/>
</dbReference>
<dbReference type="EMBL" id="BMPF01000009">
    <property type="protein sequence ID" value="GGL45421.1"/>
    <property type="molecule type" value="Genomic_DNA"/>
</dbReference>
<protein>
    <submittedName>
        <fullName evidence="1">Uncharacterized protein</fullName>
    </submittedName>
</protein>
<comment type="caution">
    <text evidence="1">The sequence shown here is derived from an EMBL/GenBank/DDBJ whole genome shotgun (WGS) entry which is preliminary data.</text>
</comment>
<accession>A0A830FGR0</accession>
<evidence type="ECO:0000313" key="2">
    <source>
        <dbReference type="Proteomes" id="UP000628840"/>
    </source>
</evidence>
<sequence>MRRRIALLDVGALRRRLLVVVEGKKSVEGKFRLGREFGEFILNFVALNRIVGALDVFFSYCIDAVVAGKITGLVEALQCLARTPVFLCGLARHRAG</sequence>
<organism evidence="1 2">
    <name type="scientific">Halarchaeum grantii</name>
    <dbReference type="NCBI Taxonomy" id="1193105"/>
    <lineage>
        <taxon>Archaea</taxon>
        <taxon>Methanobacteriati</taxon>
        <taxon>Methanobacteriota</taxon>
        <taxon>Stenosarchaea group</taxon>
        <taxon>Halobacteria</taxon>
        <taxon>Halobacteriales</taxon>
        <taxon>Halobacteriaceae</taxon>
    </lineage>
</organism>
<proteinExistence type="predicted"/>
<keyword evidence="2" id="KW-1185">Reference proteome</keyword>
<gene>
    <name evidence="1" type="ORF">GCM10009037_31090</name>
</gene>
<evidence type="ECO:0000313" key="1">
    <source>
        <dbReference type="EMBL" id="GGL45421.1"/>
    </source>
</evidence>